<dbReference type="Proteomes" id="UP000234789">
    <property type="component" value="Unassembled WGS sequence"/>
</dbReference>
<dbReference type="InterPro" id="IPR013783">
    <property type="entry name" value="Ig-like_fold"/>
</dbReference>
<evidence type="ECO:0000256" key="1">
    <source>
        <dbReference type="SAM" id="MobiDB-lite"/>
    </source>
</evidence>
<keyword evidence="4" id="KW-1185">Reference proteome</keyword>
<evidence type="ECO:0000313" key="4">
    <source>
        <dbReference type="Proteomes" id="UP000234789"/>
    </source>
</evidence>
<dbReference type="Gene3D" id="3.40.190.10">
    <property type="entry name" value="Periplasmic binding protein-like II"/>
    <property type="match status" value="1"/>
</dbReference>
<proteinExistence type="predicted"/>
<organism evidence="3 4">
    <name type="scientific">Paenibacillus pasadenensis</name>
    <dbReference type="NCBI Taxonomy" id="217090"/>
    <lineage>
        <taxon>Bacteria</taxon>
        <taxon>Bacillati</taxon>
        <taxon>Bacillota</taxon>
        <taxon>Bacilli</taxon>
        <taxon>Bacillales</taxon>
        <taxon>Paenibacillaceae</taxon>
        <taxon>Paenibacillus</taxon>
    </lineage>
</organism>
<dbReference type="AlphaFoldDB" id="A0A2N5N8X4"/>
<dbReference type="RefSeq" id="WP_101807886.1">
    <property type="nucleotide sequence ID" value="NZ_NFEZ01000003.1"/>
</dbReference>
<name>A0A2N5N8X4_9BACL</name>
<evidence type="ECO:0000313" key="3">
    <source>
        <dbReference type="EMBL" id="PLT46775.1"/>
    </source>
</evidence>
<feature type="chain" id="PRO_5039082052" evidence="2">
    <location>
        <begin position="24"/>
        <end position="692"/>
    </location>
</feature>
<dbReference type="PROSITE" id="PS51257">
    <property type="entry name" value="PROKAR_LIPOPROTEIN"/>
    <property type="match status" value="1"/>
</dbReference>
<accession>A0A2N5N8X4</accession>
<protein>
    <submittedName>
        <fullName evidence="3">Uncharacterized protein</fullName>
    </submittedName>
</protein>
<keyword evidence="2" id="KW-0732">Signal</keyword>
<feature type="compositionally biased region" description="Low complexity" evidence="1">
    <location>
        <begin position="32"/>
        <end position="43"/>
    </location>
</feature>
<sequence length="692" mass="74709">MAIQSKRLPAMFMAIAMFFTVLIGCENSNGDPAAEAPAKNEAAQNKEEPQPSGGGGKGEPTVIVFGTHWQAGDDPSWKDPVTGEPGMSPEQLLARQKAQEAVLSELNVEIKWLQYPTDLRESLLKSVLANAPLVDLALLWGGSQGTLIGQNIFQPLDEYESIFSDPDDAWMLGEKMFGNKYFLNYILDFVNAWPLVYNISYLDKVDALKENGKTVYPHDLWKQGKWTWSAFESYLSKVNEYYANKKSPVRTDVPIKPFQTDYRYTAFQAIHANGGAVYGADGLTADSAEAKEAVAYLDRLMSKSLMMTSRYGDDSSVPGWTWNGSDFGNGETVFTNMVPWLSNGAGQTLASRGESMGVVPFPRPDGIAADDPKYGQVIFPNNQFAVLKGVSKEKTELALKAYKTYWSTVYKTLASSDKALDFFSKQAKSTAINYGFDVTNEQYGDAVLEAFTAISGSSPNEYASIMPWSNIWTDVILGNSLYGLNGSPKYAGAIDAQKNVIVDAMAAVEKTISSGESKDNMPPAFTATGTPIAIPAGTDPSTIKWDAFVKAADGIDGEIPFASVAVDVSKTKFDTVGSYDGGLALSAKDAAGNEGKGAFAVIVYDPNNKKPPTLAAKAEYRKVKVDEDASAINWGADFVDQAVDKDGFDLKGQIAADIGSLDVTTPGTYDVKLSVKDFAGNAAELTVPVTVE</sequence>
<evidence type="ECO:0000256" key="2">
    <source>
        <dbReference type="SAM" id="SignalP"/>
    </source>
</evidence>
<dbReference type="EMBL" id="NFEZ01000003">
    <property type="protein sequence ID" value="PLT46775.1"/>
    <property type="molecule type" value="Genomic_DNA"/>
</dbReference>
<comment type="caution">
    <text evidence="3">The sequence shown here is derived from an EMBL/GenBank/DDBJ whole genome shotgun (WGS) entry which is preliminary data.</text>
</comment>
<feature type="signal peptide" evidence="2">
    <location>
        <begin position="1"/>
        <end position="23"/>
    </location>
</feature>
<dbReference type="SUPFAM" id="SSF53850">
    <property type="entry name" value="Periplasmic binding protein-like II"/>
    <property type="match status" value="1"/>
</dbReference>
<gene>
    <name evidence="3" type="ORF">B8V81_0999</name>
</gene>
<feature type="region of interest" description="Disordered" evidence="1">
    <location>
        <begin position="31"/>
        <end position="60"/>
    </location>
</feature>
<dbReference type="Gene3D" id="2.60.40.10">
    <property type="entry name" value="Immunoglobulins"/>
    <property type="match status" value="1"/>
</dbReference>
<reference evidence="3 4" key="1">
    <citation type="submission" date="2017-05" db="EMBL/GenBank/DDBJ databases">
        <title>Functional genome analysis of Paenibacillus pasadenensis strain R16: insights on endophytic life style and antifungal activity.</title>
        <authorList>
            <person name="Passera A."/>
            <person name="Marcolungo L."/>
            <person name="Casati P."/>
            <person name="Brasca M."/>
            <person name="Quaglino F."/>
            <person name="Delledonne M."/>
        </authorList>
    </citation>
    <scope>NUCLEOTIDE SEQUENCE [LARGE SCALE GENOMIC DNA]</scope>
    <source>
        <strain evidence="3 4">R16</strain>
    </source>
</reference>